<protein>
    <recommendedName>
        <fullName evidence="12">Collagen alpha-2(VI) chain</fullName>
    </recommendedName>
</protein>
<comment type="similarity">
    <text evidence="11">Belongs to the type VI collagen family.</text>
</comment>
<dbReference type="Pfam" id="PF01391">
    <property type="entry name" value="Collagen"/>
    <property type="match status" value="1"/>
</dbReference>
<feature type="compositionally biased region" description="Gly residues" evidence="13">
    <location>
        <begin position="360"/>
        <end position="369"/>
    </location>
</feature>
<feature type="compositionally biased region" description="Basic and acidic residues" evidence="13">
    <location>
        <begin position="286"/>
        <end position="304"/>
    </location>
</feature>
<feature type="compositionally biased region" description="Gly residues" evidence="13">
    <location>
        <begin position="593"/>
        <end position="603"/>
    </location>
</feature>
<dbReference type="InterPro" id="IPR036465">
    <property type="entry name" value="vWFA_dom_sf"/>
</dbReference>
<keyword evidence="2" id="KW-0964">Secreted</keyword>
<dbReference type="SUPFAM" id="SSF53300">
    <property type="entry name" value="vWA-like"/>
    <property type="match status" value="3"/>
</dbReference>
<feature type="domain" description="VWFA" evidence="15">
    <location>
        <begin position="61"/>
        <end position="251"/>
    </location>
</feature>
<dbReference type="SMART" id="SM00327">
    <property type="entry name" value="VWA"/>
    <property type="match status" value="3"/>
</dbReference>
<reference evidence="16 17" key="1">
    <citation type="submission" date="2024-01" db="EMBL/GenBank/DDBJ databases">
        <authorList>
            <person name="Alioto T."/>
            <person name="Alioto T."/>
            <person name="Gomez Garrido J."/>
        </authorList>
    </citation>
    <scope>NUCLEOTIDE SEQUENCE [LARGE SCALE GENOMIC DNA]</scope>
</reference>
<keyword evidence="8" id="KW-0325">Glycoprotein</keyword>
<keyword evidence="6" id="KW-0130">Cell adhesion</keyword>
<comment type="function">
    <text evidence="10">Collagen VI acts as a cell-binding protein.</text>
</comment>
<dbReference type="InterPro" id="IPR008160">
    <property type="entry name" value="Collagen"/>
</dbReference>
<proteinExistence type="inferred from homology"/>
<dbReference type="PANTHER" id="PTHR24020:SF87">
    <property type="entry name" value="COLLAGEN ALPHA-1(VI) CHAIN-LIKE"/>
    <property type="match status" value="1"/>
</dbReference>
<dbReference type="FunFam" id="3.40.50.410:FF:000026">
    <property type="entry name" value="Collagen, type VI, alpha 1"/>
    <property type="match status" value="1"/>
</dbReference>
<dbReference type="PANTHER" id="PTHR24020">
    <property type="entry name" value="COLLAGEN ALPHA"/>
    <property type="match status" value="1"/>
</dbReference>
<feature type="compositionally biased region" description="Basic and acidic residues" evidence="13">
    <location>
        <begin position="455"/>
        <end position="464"/>
    </location>
</feature>
<keyword evidence="7 16" id="KW-0176">Collagen</keyword>
<dbReference type="InterPro" id="IPR050525">
    <property type="entry name" value="ECM_Assembly_Org"/>
</dbReference>
<accession>A0AAV1N4C5</accession>
<dbReference type="GO" id="GO:0005581">
    <property type="term" value="C:collagen trimer"/>
    <property type="evidence" value="ECO:0007669"/>
    <property type="project" value="UniProtKB-KW"/>
</dbReference>
<evidence type="ECO:0000259" key="15">
    <source>
        <dbReference type="PROSITE" id="PS50234"/>
    </source>
</evidence>
<organism evidence="16 17">
    <name type="scientific">Scomber scombrus</name>
    <name type="common">Atlantic mackerel</name>
    <name type="synonym">Scomber vernalis</name>
    <dbReference type="NCBI Taxonomy" id="13677"/>
    <lineage>
        <taxon>Eukaryota</taxon>
        <taxon>Metazoa</taxon>
        <taxon>Chordata</taxon>
        <taxon>Craniata</taxon>
        <taxon>Vertebrata</taxon>
        <taxon>Euteleostomi</taxon>
        <taxon>Actinopterygii</taxon>
        <taxon>Neopterygii</taxon>
        <taxon>Teleostei</taxon>
        <taxon>Neoteleostei</taxon>
        <taxon>Acanthomorphata</taxon>
        <taxon>Pelagiaria</taxon>
        <taxon>Scombriformes</taxon>
        <taxon>Scombridae</taxon>
        <taxon>Scomber</taxon>
    </lineage>
</organism>
<evidence type="ECO:0000256" key="5">
    <source>
        <dbReference type="ARBA" id="ARBA00022737"/>
    </source>
</evidence>
<dbReference type="Proteomes" id="UP001314229">
    <property type="component" value="Unassembled WGS sequence"/>
</dbReference>
<dbReference type="FunFam" id="3.40.50.410:FF:000027">
    <property type="entry name" value="collagen alpha-2(VI) chain isoform X1"/>
    <property type="match status" value="1"/>
</dbReference>
<evidence type="ECO:0000256" key="12">
    <source>
        <dbReference type="ARBA" id="ARBA00070549"/>
    </source>
</evidence>
<evidence type="ECO:0000256" key="9">
    <source>
        <dbReference type="ARBA" id="ARBA00023278"/>
    </source>
</evidence>
<evidence type="ECO:0000313" key="17">
    <source>
        <dbReference type="Proteomes" id="UP001314229"/>
    </source>
</evidence>
<feature type="domain" description="VWFA" evidence="15">
    <location>
        <begin position="855"/>
        <end position="1037"/>
    </location>
</feature>
<sequence length="1042" mass="111305">MAVISGFIFLCTLHAAIPQVLVPRGPRPIPGRGDGPADIVPDDIGPPSRPGCHKDIRCPIRVYFTIDTSETIALQESPIPAMVDKVKEFTRSFAERLVDEEYKDMKLNWSVGGLHFSQEQKVFSNFTRKEEFIRKLGGIKYLGKGTFIDCALRKMKNEITQNPLEPKTVLFAVVITDGHVTGSPCGGVKSMAEEAQNRGINVFSVAASNRKDEYGLREIASPPIEVYRDDYMAVDNLARPPRIQDETIKKIMKAMKYKAYQECYTQQCFENPGMPGPKGYKGQKGFKGDRGDPGRKGEKGKEGDSGIEGPIGPPGPKGKTGLKGDMGDIGQTGSKGGKGVAGFNGTDGQKGKIGRIGPPGCKGGPGDTGPNGYPGNAGEPGVKGDNGEKGHPGRPGRDGPPGPIGDRGPKGDRGNNGIPGQPGTKGAPGREGFPGPNGDKGRIGEYGQKGGQGPDGKKGERGDRGALGTRGKPGEDGFNGSKGNPGLPGPRGQAGEPGSPGGNGTVGNIGDPGPRGDPGSNGIKGDKGRQGFSYPGPRGPTGDKGLPGKNGVRGGRGECGAKGEPGIPGPKGDEGGPGLAGEPGPRGPKGVHGPDGGPGGPGDPGLNDCDVMTYIRETCGCCDCEKQCGALDIIFIIDSSESIGLTNFTLEKNFVINTINRLGSMASDPMSTTGTRVGVVQYSHVGTFEAIHIDDPKVNSLSAFKNAVRNLEWIAGGTYTPSALRFAYDTLMKSRRTRAKVSVVVVTDGRYDPNDKNTTWLTSFCNEANVVVNAIGVSDMFDHKHDDETLNSIACINQNRKDNRLMKMSKFSDLVAEQFQQEMETILCPNPETVCPELPCRTEPYVAPCVQRPVELVFLLDGSERLGPRNFRHVLDFVQKVADELVLARNKNDSMRARIALMEYGNDDEQVEAFPLTHNPTVIADKISRLTYLDSSSSVGPAIDHTINNILGQGKTRKTRLNAEISFVFITDGVTENRNLDESLSLMRGARVVPTVIALGNDVDQEVLKKLAMNDQDAIFKGKDFIELSQSRFFDRFIKWIC</sequence>
<gene>
    <name evidence="16" type="ORF">FSCOSCO3_A020515</name>
</gene>
<comment type="subcellular location">
    <subcellularLocation>
        <location evidence="1">Secreted</location>
        <location evidence="1">Extracellular space</location>
        <location evidence="1">Extracellular matrix</location>
    </subcellularLocation>
</comment>
<evidence type="ECO:0000256" key="14">
    <source>
        <dbReference type="SAM" id="SignalP"/>
    </source>
</evidence>
<evidence type="ECO:0000256" key="6">
    <source>
        <dbReference type="ARBA" id="ARBA00022889"/>
    </source>
</evidence>
<keyword evidence="9" id="KW-0379">Hydroxylation</keyword>
<comment type="caution">
    <text evidence="16">The sequence shown here is derived from an EMBL/GenBank/DDBJ whole genome shotgun (WGS) entry which is preliminary data.</text>
</comment>
<evidence type="ECO:0000256" key="4">
    <source>
        <dbReference type="ARBA" id="ARBA00022729"/>
    </source>
</evidence>
<feature type="signal peptide" evidence="14">
    <location>
        <begin position="1"/>
        <end position="18"/>
    </location>
</feature>
<feature type="compositionally biased region" description="Gly residues" evidence="13">
    <location>
        <begin position="333"/>
        <end position="342"/>
    </location>
</feature>
<dbReference type="Gene3D" id="3.40.50.410">
    <property type="entry name" value="von Willebrand factor, type A domain"/>
    <property type="match status" value="3"/>
</dbReference>
<dbReference type="CDD" id="cd00198">
    <property type="entry name" value="vWFA"/>
    <property type="match status" value="1"/>
</dbReference>
<evidence type="ECO:0000256" key="10">
    <source>
        <dbReference type="ARBA" id="ARBA00043858"/>
    </source>
</evidence>
<keyword evidence="5" id="KW-0677">Repeat</keyword>
<evidence type="ECO:0000256" key="13">
    <source>
        <dbReference type="SAM" id="MobiDB-lite"/>
    </source>
</evidence>
<evidence type="ECO:0000256" key="3">
    <source>
        <dbReference type="ARBA" id="ARBA00022530"/>
    </source>
</evidence>
<dbReference type="GO" id="GO:0007155">
    <property type="term" value="P:cell adhesion"/>
    <property type="evidence" value="ECO:0007669"/>
    <property type="project" value="UniProtKB-KW"/>
</dbReference>
<evidence type="ECO:0000256" key="8">
    <source>
        <dbReference type="ARBA" id="ARBA00023180"/>
    </source>
</evidence>
<dbReference type="Pfam" id="PF00092">
    <property type="entry name" value="VWA"/>
    <property type="match status" value="3"/>
</dbReference>
<dbReference type="AlphaFoldDB" id="A0AAV1N4C5"/>
<dbReference type="EMBL" id="CAWUFR010000015">
    <property type="protein sequence ID" value="CAK6954042.1"/>
    <property type="molecule type" value="Genomic_DNA"/>
</dbReference>
<evidence type="ECO:0000256" key="7">
    <source>
        <dbReference type="ARBA" id="ARBA00023119"/>
    </source>
</evidence>
<feature type="chain" id="PRO_5043561609" description="Collagen alpha-2(VI) chain" evidence="14">
    <location>
        <begin position="19"/>
        <end position="1042"/>
    </location>
</feature>
<feature type="domain" description="VWFA" evidence="15">
    <location>
        <begin position="632"/>
        <end position="823"/>
    </location>
</feature>
<keyword evidence="17" id="KW-1185">Reference proteome</keyword>
<name>A0AAV1N4C5_SCOSC</name>
<keyword evidence="3" id="KW-0272">Extracellular matrix</keyword>
<dbReference type="GO" id="GO:0005615">
    <property type="term" value="C:extracellular space"/>
    <property type="evidence" value="ECO:0007669"/>
    <property type="project" value="TreeGrafter"/>
</dbReference>
<dbReference type="FunFam" id="3.40.50.410:FF:000052">
    <property type="entry name" value="collagen alpha-2(VI) chain isoform X1"/>
    <property type="match status" value="1"/>
</dbReference>
<evidence type="ECO:0000313" key="16">
    <source>
        <dbReference type="EMBL" id="CAK6954042.1"/>
    </source>
</evidence>
<keyword evidence="4 14" id="KW-0732">Signal</keyword>
<dbReference type="InterPro" id="IPR002035">
    <property type="entry name" value="VWF_A"/>
</dbReference>
<feature type="compositionally biased region" description="Basic and acidic residues" evidence="13">
    <location>
        <begin position="385"/>
        <end position="397"/>
    </location>
</feature>
<evidence type="ECO:0000256" key="11">
    <source>
        <dbReference type="ARBA" id="ARBA00044000"/>
    </source>
</evidence>
<feature type="compositionally biased region" description="Gly residues" evidence="13">
    <location>
        <begin position="498"/>
        <end position="507"/>
    </location>
</feature>
<evidence type="ECO:0000256" key="1">
    <source>
        <dbReference type="ARBA" id="ARBA00004498"/>
    </source>
</evidence>
<evidence type="ECO:0000256" key="2">
    <source>
        <dbReference type="ARBA" id="ARBA00022525"/>
    </source>
</evidence>
<dbReference type="PROSITE" id="PS50234">
    <property type="entry name" value="VWFA"/>
    <property type="match status" value="3"/>
</dbReference>
<feature type="region of interest" description="Disordered" evidence="13">
    <location>
        <begin position="271"/>
        <end position="603"/>
    </location>
</feature>
<dbReference type="PRINTS" id="PR00453">
    <property type="entry name" value="VWFADOMAIN"/>
</dbReference>